<dbReference type="EMBL" id="UINC01101329">
    <property type="protein sequence ID" value="SVC62053.1"/>
    <property type="molecule type" value="Genomic_DNA"/>
</dbReference>
<reference evidence="1" key="1">
    <citation type="submission" date="2018-05" db="EMBL/GenBank/DDBJ databases">
        <authorList>
            <person name="Lanie J.A."/>
            <person name="Ng W.-L."/>
            <person name="Kazmierczak K.M."/>
            <person name="Andrzejewski T.M."/>
            <person name="Davidsen T.M."/>
            <person name="Wayne K.J."/>
            <person name="Tettelin H."/>
            <person name="Glass J.I."/>
            <person name="Rusch D."/>
            <person name="Podicherti R."/>
            <person name="Tsui H.-C.T."/>
            <person name="Winkler M.E."/>
        </authorList>
    </citation>
    <scope>NUCLEOTIDE SEQUENCE</scope>
</reference>
<dbReference type="InterPro" id="IPR008965">
    <property type="entry name" value="CBM2/CBM3_carb-bd_dom_sf"/>
</dbReference>
<evidence type="ECO:0000313" key="1">
    <source>
        <dbReference type="EMBL" id="SVC62053.1"/>
    </source>
</evidence>
<gene>
    <name evidence="1" type="ORF">METZ01_LOCUS314907</name>
</gene>
<dbReference type="AlphaFoldDB" id="A0A382NLG6"/>
<proteinExistence type="predicted"/>
<feature type="non-terminal residue" evidence="1">
    <location>
        <position position="311"/>
    </location>
</feature>
<name>A0A382NLG6_9ZZZZ</name>
<organism evidence="1">
    <name type="scientific">marine metagenome</name>
    <dbReference type="NCBI Taxonomy" id="408172"/>
    <lineage>
        <taxon>unclassified sequences</taxon>
        <taxon>metagenomes</taxon>
        <taxon>ecological metagenomes</taxon>
    </lineage>
</organism>
<evidence type="ECO:0008006" key="2">
    <source>
        <dbReference type="Google" id="ProtNLM"/>
    </source>
</evidence>
<protein>
    <recommendedName>
        <fullName evidence="2">Cohesin domain-containing protein</fullName>
    </recommendedName>
</protein>
<dbReference type="GO" id="GO:0030246">
    <property type="term" value="F:carbohydrate binding"/>
    <property type="evidence" value="ECO:0007669"/>
    <property type="project" value="InterPro"/>
</dbReference>
<accession>A0A382NLG6</accession>
<sequence>MSLGLAVNAAKIELRSQTTQRSEIVVQQGDIISLEVFADVGQIPSSAAEIYLSFEPDKLRVKNPAIPFDQGGFYNGNVALNKSINNYEVGFAIVSNALPYPKGEGVIAKIRFVAIGEGTAEIKFNVEQEDWDRGKYTFFTQFNKGQAEPKSFKDVVGAKIQVKNTLLQIDKFGLQRFVYDHPGDNINLDDFAIVSGSEGKPILNWTVDAEDKFGRPIEIDKNAANQLIIRPVLPQTREDEVKVALRLSLKVGESLAVDSTVIYVVNQDVPIIKALPELRFRTGAEGIILLDNYVQDEDNKNAELKWEVGQL</sequence>
<dbReference type="Gene3D" id="2.60.40.680">
    <property type="match status" value="1"/>
</dbReference>
<dbReference type="SUPFAM" id="SSF49384">
    <property type="entry name" value="Carbohydrate-binding domain"/>
    <property type="match status" value="1"/>
</dbReference>
<dbReference type="CDD" id="cd08547">
    <property type="entry name" value="Type_II_cohesin"/>
    <property type="match status" value="1"/>
</dbReference>